<protein>
    <submittedName>
        <fullName evidence="2">Uncharacterized protein</fullName>
    </submittedName>
</protein>
<gene>
    <name evidence="2" type="ORF">PLEPLA_LOCUS48603</name>
</gene>
<feature type="region of interest" description="Disordered" evidence="1">
    <location>
        <begin position="1"/>
        <end position="51"/>
    </location>
</feature>
<accession>A0A9N7VYN9</accession>
<dbReference type="Proteomes" id="UP001153269">
    <property type="component" value="Unassembled WGS sequence"/>
</dbReference>
<dbReference type="EMBL" id="CADEAL010004491">
    <property type="protein sequence ID" value="CAB1460731.1"/>
    <property type="molecule type" value="Genomic_DNA"/>
</dbReference>
<evidence type="ECO:0000313" key="2">
    <source>
        <dbReference type="EMBL" id="CAB1460731.1"/>
    </source>
</evidence>
<organism evidence="2 3">
    <name type="scientific">Pleuronectes platessa</name>
    <name type="common">European plaice</name>
    <dbReference type="NCBI Taxonomy" id="8262"/>
    <lineage>
        <taxon>Eukaryota</taxon>
        <taxon>Metazoa</taxon>
        <taxon>Chordata</taxon>
        <taxon>Craniata</taxon>
        <taxon>Vertebrata</taxon>
        <taxon>Euteleostomi</taxon>
        <taxon>Actinopterygii</taxon>
        <taxon>Neopterygii</taxon>
        <taxon>Teleostei</taxon>
        <taxon>Neoteleostei</taxon>
        <taxon>Acanthomorphata</taxon>
        <taxon>Carangaria</taxon>
        <taxon>Pleuronectiformes</taxon>
        <taxon>Pleuronectoidei</taxon>
        <taxon>Pleuronectidae</taxon>
        <taxon>Pleuronectes</taxon>
    </lineage>
</organism>
<dbReference type="AlphaFoldDB" id="A0A9N7VYN9"/>
<keyword evidence="3" id="KW-1185">Reference proteome</keyword>
<name>A0A9N7VYN9_PLEPL</name>
<evidence type="ECO:0000313" key="3">
    <source>
        <dbReference type="Proteomes" id="UP001153269"/>
    </source>
</evidence>
<reference evidence="2" key="1">
    <citation type="submission" date="2020-03" db="EMBL/GenBank/DDBJ databases">
        <authorList>
            <person name="Weist P."/>
        </authorList>
    </citation>
    <scope>NUCLEOTIDE SEQUENCE</scope>
</reference>
<proteinExistence type="predicted"/>
<sequence>MKSREVSGRDRRTGGLCADEVLDTETRQSAARGPAEHSASACPLQKKPRGRLAPREALTSLYLKEGPIIRGGLSANKTQIMSTLTPVKYITQQELLDVLPRTMYGEKGNAAPGPQLGHTMPVGLPF</sequence>
<feature type="compositionally biased region" description="Basic and acidic residues" evidence="1">
    <location>
        <begin position="1"/>
        <end position="13"/>
    </location>
</feature>
<evidence type="ECO:0000256" key="1">
    <source>
        <dbReference type="SAM" id="MobiDB-lite"/>
    </source>
</evidence>
<comment type="caution">
    <text evidence="2">The sequence shown here is derived from an EMBL/GenBank/DDBJ whole genome shotgun (WGS) entry which is preliminary data.</text>
</comment>